<feature type="region of interest" description="Disordered" evidence="1">
    <location>
        <begin position="236"/>
        <end position="265"/>
    </location>
</feature>
<proteinExistence type="predicted"/>
<name>A0A2H3K053_WOLCO</name>
<feature type="region of interest" description="Disordered" evidence="1">
    <location>
        <begin position="1"/>
        <end position="41"/>
    </location>
</feature>
<dbReference type="Proteomes" id="UP000218811">
    <property type="component" value="Unassembled WGS sequence"/>
</dbReference>
<reference evidence="2 3" key="1">
    <citation type="journal article" date="2012" name="Science">
        <title>The Paleozoic origin of enzymatic lignin decomposition reconstructed from 31 fungal genomes.</title>
        <authorList>
            <person name="Floudas D."/>
            <person name="Binder M."/>
            <person name="Riley R."/>
            <person name="Barry K."/>
            <person name="Blanchette R.A."/>
            <person name="Henrissat B."/>
            <person name="Martinez A.T."/>
            <person name="Otillar R."/>
            <person name="Spatafora J.W."/>
            <person name="Yadav J.S."/>
            <person name="Aerts A."/>
            <person name="Benoit I."/>
            <person name="Boyd A."/>
            <person name="Carlson A."/>
            <person name="Copeland A."/>
            <person name="Coutinho P.M."/>
            <person name="de Vries R.P."/>
            <person name="Ferreira P."/>
            <person name="Findley K."/>
            <person name="Foster B."/>
            <person name="Gaskell J."/>
            <person name="Glotzer D."/>
            <person name="Gorecki P."/>
            <person name="Heitman J."/>
            <person name="Hesse C."/>
            <person name="Hori C."/>
            <person name="Igarashi K."/>
            <person name="Jurgens J.A."/>
            <person name="Kallen N."/>
            <person name="Kersten P."/>
            <person name="Kohler A."/>
            <person name="Kuees U."/>
            <person name="Kumar T.K.A."/>
            <person name="Kuo A."/>
            <person name="LaButti K."/>
            <person name="Larrondo L.F."/>
            <person name="Lindquist E."/>
            <person name="Ling A."/>
            <person name="Lombard V."/>
            <person name="Lucas S."/>
            <person name="Lundell T."/>
            <person name="Martin R."/>
            <person name="McLaughlin D.J."/>
            <person name="Morgenstern I."/>
            <person name="Morin E."/>
            <person name="Murat C."/>
            <person name="Nagy L.G."/>
            <person name="Nolan M."/>
            <person name="Ohm R.A."/>
            <person name="Patyshakuliyeva A."/>
            <person name="Rokas A."/>
            <person name="Ruiz-Duenas F.J."/>
            <person name="Sabat G."/>
            <person name="Salamov A."/>
            <person name="Samejima M."/>
            <person name="Schmutz J."/>
            <person name="Slot J.C."/>
            <person name="St John F."/>
            <person name="Stenlid J."/>
            <person name="Sun H."/>
            <person name="Sun S."/>
            <person name="Syed K."/>
            <person name="Tsang A."/>
            <person name="Wiebenga A."/>
            <person name="Young D."/>
            <person name="Pisabarro A."/>
            <person name="Eastwood D.C."/>
            <person name="Martin F."/>
            <person name="Cullen D."/>
            <person name="Grigoriev I.V."/>
            <person name="Hibbett D.S."/>
        </authorList>
    </citation>
    <scope>NUCLEOTIDE SEQUENCE [LARGE SCALE GENOMIC DNA]</scope>
    <source>
        <strain evidence="2 3">MD-104</strain>
    </source>
</reference>
<accession>A0A2H3K053</accession>
<keyword evidence="3" id="KW-1185">Reference proteome</keyword>
<feature type="compositionally biased region" description="Polar residues" evidence="1">
    <location>
        <begin position="19"/>
        <end position="35"/>
    </location>
</feature>
<dbReference type="AlphaFoldDB" id="A0A2H3K053"/>
<dbReference type="EMBL" id="KB468124">
    <property type="protein sequence ID" value="PCH42384.1"/>
    <property type="molecule type" value="Genomic_DNA"/>
</dbReference>
<protein>
    <submittedName>
        <fullName evidence="2">Uncharacterized protein</fullName>
    </submittedName>
</protein>
<dbReference type="OrthoDB" id="2798956at2759"/>
<evidence type="ECO:0000313" key="2">
    <source>
        <dbReference type="EMBL" id="PCH42384.1"/>
    </source>
</evidence>
<dbReference type="OMA" id="TIDTFPR"/>
<evidence type="ECO:0000313" key="3">
    <source>
        <dbReference type="Proteomes" id="UP000218811"/>
    </source>
</evidence>
<gene>
    <name evidence="2" type="ORF">WOLCODRAFT_152413</name>
</gene>
<sequence length="265" mass="28106">MASTSSLTRTLPLAGPGTLTRTLSKTKAHTLTSTDSARRPTKADLEAILASAKARAQARAAAEAASKHHNSIGLGLSPELFPPSLRTAKPAASHAHVGTSSGLRNEISLDFNGDSSDSPLPSPSIPFSPELALARIPAFDLSERGVYPSQYRPTTGVQRRKYPPRPRLCMMPPYLIHATTPQANDVRYSMFPPGLGLGIGLGIFVSPLTHPGAFPGPPTGPRRPTIDTFPRTPGAAMPDPIVSPRDIRHDFPRTPGAGRPMPRVA</sequence>
<organism evidence="2 3">
    <name type="scientific">Wolfiporia cocos (strain MD-104)</name>
    <name type="common">Brown rot fungus</name>
    <dbReference type="NCBI Taxonomy" id="742152"/>
    <lineage>
        <taxon>Eukaryota</taxon>
        <taxon>Fungi</taxon>
        <taxon>Dikarya</taxon>
        <taxon>Basidiomycota</taxon>
        <taxon>Agaricomycotina</taxon>
        <taxon>Agaricomycetes</taxon>
        <taxon>Polyporales</taxon>
        <taxon>Phaeolaceae</taxon>
        <taxon>Wolfiporia</taxon>
    </lineage>
</organism>
<evidence type="ECO:0000256" key="1">
    <source>
        <dbReference type="SAM" id="MobiDB-lite"/>
    </source>
</evidence>